<dbReference type="SMART" id="SM00072">
    <property type="entry name" value="GuKc"/>
    <property type="match status" value="1"/>
</dbReference>
<dbReference type="PANTHER" id="PTHR23117">
    <property type="entry name" value="GUANYLATE KINASE-RELATED"/>
    <property type="match status" value="1"/>
</dbReference>
<name>A0A1G1ZQG2_9BACT</name>
<dbReference type="InterPro" id="IPR008145">
    <property type="entry name" value="GK/Ca_channel_bsu"/>
</dbReference>
<comment type="caution">
    <text evidence="5">The sequence shown here is derived from an EMBL/GenBank/DDBJ whole genome shotgun (WGS) entry which is preliminary data.</text>
</comment>
<evidence type="ECO:0000256" key="3">
    <source>
        <dbReference type="ARBA" id="ARBA00022777"/>
    </source>
</evidence>
<dbReference type="Pfam" id="PF00625">
    <property type="entry name" value="Guanylate_kin"/>
    <property type="match status" value="1"/>
</dbReference>
<dbReference type="STRING" id="1798409.A3I24_03365"/>
<proteinExistence type="inferred from homology"/>
<dbReference type="Proteomes" id="UP000177690">
    <property type="component" value="Unassembled WGS sequence"/>
</dbReference>
<dbReference type="InterPro" id="IPR027417">
    <property type="entry name" value="P-loop_NTPase"/>
</dbReference>
<protein>
    <recommendedName>
        <fullName evidence="4">Guanylate kinase-like domain-containing protein</fullName>
    </recommendedName>
</protein>
<evidence type="ECO:0000313" key="6">
    <source>
        <dbReference type="Proteomes" id="UP000177690"/>
    </source>
</evidence>
<evidence type="ECO:0000313" key="5">
    <source>
        <dbReference type="EMBL" id="OGY66689.1"/>
    </source>
</evidence>
<reference evidence="5 6" key="1">
    <citation type="journal article" date="2016" name="Nat. Commun.">
        <title>Thousands of microbial genomes shed light on interconnected biogeochemical processes in an aquifer system.</title>
        <authorList>
            <person name="Anantharaman K."/>
            <person name="Brown C.T."/>
            <person name="Hug L.A."/>
            <person name="Sharon I."/>
            <person name="Castelle C.J."/>
            <person name="Probst A.J."/>
            <person name="Thomas B.C."/>
            <person name="Singh A."/>
            <person name="Wilkins M.J."/>
            <person name="Karaoz U."/>
            <person name="Brodie E.L."/>
            <person name="Williams K.H."/>
            <person name="Hubbard S.S."/>
            <person name="Banfield J.F."/>
        </authorList>
    </citation>
    <scope>NUCLEOTIDE SEQUENCE [LARGE SCALE GENOMIC DNA]</scope>
</reference>
<dbReference type="GO" id="GO:0004385">
    <property type="term" value="F:GMP kinase activity"/>
    <property type="evidence" value="ECO:0007669"/>
    <property type="project" value="TreeGrafter"/>
</dbReference>
<feature type="domain" description="Guanylate kinase-like" evidence="4">
    <location>
        <begin position="123"/>
        <end position="307"/>
    </location>
</feature>
<dbReference type="EMBL" id="MHJL01000037">
    <property type="protein sequence ID" value="OGY66689.1"/>
    <property type="molecule type" value="Genomic_DNA"/>
</dbReference>
<evidence type="ECO:0000259" key="4">
    <source>
        <dbReference type="PROSITE" id="PS50052"/>
    </source>
</evidence>
<accession>A0A1G1ZQG2</accession>
<organism evidence="5 6">
    <name type="scientific">Candidatus Harrisonbacteria bacterium RIFCSPLOWO2_02_FULL_41_13b</name>
    <dbReference type="NCBI Taxonomy" id="1798409"/>
    <lineage>
        <taxon>Bacteria</taxon>
        <taxon>Candidatus Harrisoniibacteriota</taxon>
    </lineage>
</organism>
<dbReference type="Gene3D" id="3.40.50.300">
    <property type="entry name" value="P-loop containing nucleotide triphosphate hydrolases"/>
    <property type="match status" value="1"/>
</dbReference>
<dbReference type="PANTHER" id="PTHR23117:SF13">
    <property type="entry name" value="GUANYLATE KINASE"/>
    <property type="match status" value="1"/>
</dbReference>
<keyword evidence="2" id="KW-0808">Transferase</keyword>
<dbReference type="PROSITE" id="PS50052">
    <property type="entry name" value="GUANYLATE_KINASE_2"/>
    <property type="match status" value="1"/>
</dbReference>
<evidence type="ECO:0000256" key="2">
    <source>
        <dbReference type="ARBA" id="ARBA00022679"/>
    </source>
</evidence>
<dbReference type="SUPFAM" id="SSF52540">
    <property type="entry name" value="P-loop containing nucleoside triphosphate hydrolases"/>
    <property type="match status" value="1"/>
</dbReference>
<evidence type="ECO:0000256" key="1">
    <source>
        <dbReference type="ARBA" id="ARBA00005790"/>
    </source>
</evidence>
<sequence>MAGKIMYCAIPTRLRHLREPIRRAARELGYVPVIPFDIGEYEDFEGGSIGRTRTLKFMLHVMGFCDATGIFGVSDGTMLELSESLKQKKDIRTFPSFDLEWETQYEKLKSKYDSPLEKLRGKNILIALVGPSAIGKTFWTDKLLQQFKTKLARVKNTTTRPPRSEQDKLSYAFISREEFEKGIKDHRFLERDYYLGNYYGTSLAEIRSTLEKTSGIFAITPKGATALYQMRFEINVAIILMSPESPQVLQRNFERRGILDPMRQQELFQASKEFVLPKNVAHALISISGEDAKDEKLLTTSIKSLLPSA</sequence>
<dbReference type="GO" id="GO:0005829">
    <property type="term" value="C:cytosol"/>
    <property type="evidence" value="ECO:0007669"/>
    <property type="project" value="TreeGrafter"/>
</dbReference>
<dbReference type="AlphaFoldDB" id="A0A1G1ZQG2"/>
<comment type="similarity">
    <text evidence="1">Belongs to the guanylate kinase family.</text>
</comment>
<gene>
    <name evidence="5" type="ORF">A3I24_03365</name>
</gene>
<keyword evidence="3" id="KW-0418">Kinase</keyword>
<dbReference type="InterPro" id="IPR008144">
    <property type="entry name" value="Guanylate_kin-like_dom"/>
</dbReference>